<keyword evidence="5" id="KW-0963">Cytoplasm</keyword>
<feature type="domain" description="tRNA/rRNA methyltransferase SpoU type" evidence="6">
    <location>
        <begin position="10"/>
        <end position="163"/>
    </location>
</feature>
<dbReference type="NCBIfam" id="TIGR00050">
    <property type="entry name" value="rRNA_methyl_1"/>
    <property type="match status" value="1"/>
</dbReference>
<comment type="subunit">
    <text evidence="5">Homodimer.</text>
</comment>
<comment type="subcellular location">
    <subcellularLocation>
        <location evidence="5">Cytoplasm</location>
    </subcellularLocation>
</comment>
<reference evidence="7" key="1">
    <citation type="submission" date="2022-07" db="EMBL/GenBank/DDBJ databases">
        <authorList>
            <person name="Xamxidin M."/>
        </authorList>
    </citation>
    <scope>NUCLEOTIDE SEQUENCE</scope>
    <source>
        <strain evidence="7">YS8-69</strain>
    </source>
</reference>
<name>A0ABT1XID2_9BURK</name>
<proteinExistence type="inferred from homology"/>
<comment type="catalytic activity">
    <reaction evidence="5">
        <text>cytidine(32) in tRNA + S-adenosyl-L-methionine = 2'-O-methylcytidine(32) in tRNA + S-adenosyl-L-homocysteine + H(+)</text>
        <dbReference type="Rhea" id="RHEA:42932"/>
        <dbReference type="Rhea" id="RHEA-COMP:10288"/>
        <dbReference type="Rhea" id="RHEA-COMP:10289"/>
        <dbReference type="ChEBI" id="CHEBI:15378"/>
        <dbReference type="ChEBI" id="CHEBI:57856"/>
        <dbReference type="ChEBI" id="CHEBI:59789"/>
        <dbReference type="ChEBI" id="CHEBI:74495"/>
        <dbReference type="ChEBI" id="CHEBI:82748"/>
        <dbReference type="EC" id="2.1.1.200"/>
    </reaction>
</comment>
<comment type="similarity">
    <text evidence="1">Belongs to the class IV-like SAM-binding methyltransferase superfamily. RNA methyltransferase TrmH family.</text>
</comment>
<dbReference type="EMBL" id="JANKHG010000017">
    <property type="protein sequence ID" value="MCR2746649.1"/>
    <property type="molecule type" value="Genomic_DNA"/>
</dbReference>
<dbReference type="PANTHER" id="PTHR42786:SF2">
    <property type="entry name" value="TRNA (CYTIDINE_URIDINE-2'-O-)-METHYLTRANSFERASE TRMJ"/>
    <property type="match status" value="1"/>
</dbReference>
<sequence length="272" mass="29246">MTAAISLESISIVLVKTSHPGNVGSVARAMKTMGLSDLRLVEPKTADICIAEEAISLASGAADVLESARIYDSLPDALADRSVAFALSARLRDLGPALQSPQEAAREALTLTEAGVGAAFVFGAERTGLSNDELLVCNRQVTIAANPIYSSLNLSQAVQIVAYALRTEWAADKTELGTYGGENSLAAGLVKGERLASVKAVADLQAHWLQAMEAVDFINPDKPKKVVQRLARMLAKTPLEQEEVDMLRGFFSDVIRVVDNRLYPHEMERKKP</sequence>
<evidence type="ECO:0000256" key="4">
    <source>
        <dbReference type="ARBA" id="ARBA00022691"/>
    </source>
</evidence>
<keyword evidence="4 5" id="KW-0949">S-adenosyl-L-methionine</keyword>
<keyword evidence="3" id="KW-0808">Transferase</keyword>
<evidence type="ECO:0000256" key="1">
    <source>
        <dbReference type="ARBA" id="ARBA00007228"/>
    </source>
</evidence>
<dbReference type="GO" id="GO:0032259">
    <property type="term" value="P:methylation"/>
    <property type="evidence" value="ECO:0007669"/>
    <property type="project" value="UniProtKB-KW"/>
</dbReference>
<evidence type="ECO:0000256" key="3">
    <source>
        <dbReference type="ARBA" id="ARBA00022679"/>
    </source>
</evidence>
<comment type="catalytic activity">
    <reaction evidence="5">
        <text>uridine(32) in tRNA + S-adenosyl-L-methionine = 2'-O-methyluridine(32) in tRNA + S-adenosyl-L-homocysteine + H(+)</text>
        <dbReference type="Rhea" id="RHEA:42936"/>
        <dbReference type="Rhea" id="RHEA-COMP:10107"/>
        <dbReference type="Rhea" id="RHEA-COMP:10290"/>
        <dbReference type="ChEBI" id="CHEBI:15378"/>
        <dbReference type="ChEBI" id="CHEBI:57856"/>
        <dbReference type="ChEBI" id="CHEBI:59789"/>
        <dbReference type="ChEBI" id="CHEBI:65315"/>
        <dbReference type="ChEBI" id="CHEBI:74478"/>
        <dbReference type="EC" id="2.1.1.200"/>
    </reaction>
</comment>
<dbReference type="PANTHER" id="PTHR42786">
    <property type="entry name" value="TRNA/RRNA METHYLTRANSFERASE"/>
    <property type="match status" value="1"/>
</dbReference>
<dbReference type="InterPro" id="IPR029026">
    <property type="entry name" value="tRNA_m1G_MTases_N"/>
</dbReference>
<dbReference type="InterPro" id="IPR004384">
    <property type="entry name" value="RNA_MeTrfase_TrmJ/LasT"/>
</dbReference>
<protein>
    <recommendedName>
        <fullName evidence="5">tRNA (cytidine/uridine-2'-O-)-methyltransferase TrmJ</fullName>
        <ecNumber evidence="5">2.1.1.200</ecNumber>
    </recommendedName>
    <alternativeName>
        <fullName evidence="5">tRNA (cytidine(32)/uridine(32)-2'-O)-methyltransferase</fullName>
    </alternativeName>
    <alternativeName>
        <fullName evidence="5">tRNA Cm32/Um32 methyltransferase</fullName>
    </alternativeName>
</protein>
<dbReference type="InterPro" id="IPR001537">
    <property type="entry name" value="SpoU_MeTrfase"/>
</dbReference>
<dbReference type="PIRSF" id="PIRSF004808">
    <property type="entry name" value="LasT"/>
    <property type="match status" value="1"/>
</dbReference>
<dbReference type="SUPFAM" id="SSF75217">
    <property type="entry name" value="alpha/beta knot"/>
    <property type="match status" value="1"/>
</dbReference>
<evidence type="ECO:0000313" key="7">
    <source>
        <dbReference type="EMBL" id="MCR2746649.1"/>
    </source>
</evidence>
<accession>A0ABT1XID2</accession>
<evidence type="ECO:0000313" key="8">
    <source>
        <dbReference type="Proteomes" id="UP001165267"/>
    </source>
</evidence>
<keyword evidence="5" id="KW-0819">tRNA processing</keyword>
<keyword evidence="2 5" id="KW-0489">Methyltransferase</keyword>
<organism evidence="7 8">
    <name type="scientific">Limnobacter parvus</name>
    <dbReference type="NCBI Taxonomy" id="2939690"/>
    <lineage>
        <taxon>Bacteria</taxon>
        <taxon>Pseudomonadati</taxon>
        <taxon>Pseudomonadota</taxon>
        <taxon>Betaproteobacteria</taxon>
        <taxon>Burkholderiales</taxon>
        <taxon>Burkholderiaceae</taxon>
        <taxon>Limnobacter</taxon>
    </lineage>
</organism>
<gene>
    <name evidence="5" type="primary">trmJ</name>
    <name evidence="7" type="ORF">NSP04_08305</name>
</gene>
<dbReference type="EC" id="2.1.1.200" evidence="5"/>
<comment type="function">
    <text evidence="5">Catalyzes the formation of 2'O-methylated cytidine (Cm32) or 2'O-methylated uridine (Um32) at position 32 in tRNA.</text>
</comment>
<dbReference type="GO" id="GO:0008168">
    <property type="term" value="F:methyltransferase activity"/>
    <property type="evidence" value="ECO:0007669"/>
    <property type="project" value="UniProtKB-KW"/>
</dbReference>
<evidence type="ECO:0000256" key="2">
    <source>
        <dbReference type="ARBA" id="ARBA00022603"/>
    </source>
</evidence>
<dbReference type="CDD" id="cd18093">
    <property type="entry name" value="SpoU-like_TrmJ"/>
    <property type="match status" value="1"/>
</dbReference>
<comment type="caution">
    <text evidence="7">The sequence shown here is derived from an EMBL/GenBank/DDBJ whole genome shotgun (WGS) entry which is preliminary data.</text>
</comment>
<dbReference type="RefSeq" id="WP_257511874.1">
    <property type="nucleotide sequence ID" value="NZ_JANKHG010000017.1"/>
</dbReference>
<dbReference type="Gene3D" id="3.40.1280.10">
    <property type="match status" value="1"/>
</dbReference>
<evidence type="ECO:0000256" key="5">
    <source>
        <dbReference type="RuleBase" id="RU362024"/>
    </source>
</evidence>
<dbReference type="InterPro" id="IPR029028">
    <property type="entry name" value="Alpha/beta_knot_MTases"/>
</dbReference>
<dbReference type="Gene3D" id="1.10.8.590">
    <property type="match status" value="1"/>
</dbReference>
<dbReference type="Pfam" id="PF00588">
    <property type="entry name" value="SpoU_methylase"/>
    <property type="match status" value="1"/>
</dbReference>
<evidence type="ECO:0000259" key="6">
    <source>
        <dbReference type="Pfam" id="PF00588"/>
    </source>
</evidence>
<dbReference type="Proteomes" id="UP001165267">
    <property type="component" value="Unassembled WGS sequence"/>
</dbReference>
<keyword evidence="8" id="KW-1185">Reference proteome</keyword>